<evidence type="ECO:0000256" key="4">
    <source>
        <dbReference type="ARBA" id="ARBA00022692"/>
    </source>
</evidence>
<keyword evidence="11" id="KW-1185">Reference proteome</keyword>
<dbReference type="EMBL" id="FNHG01000002">
    <property type="protein sequence ID" value="SDL86040.1"/>
    <property type="molecule type" value="Genomic_DNA"/>
</dbReference>
<reference evidence="10 11" key="1">
    <citation type="submission" date="2016-10" db="EMBL/GenBank/DDBJ databases">
        <authorList>
            <person name="de Groot N.N."/>
        </authorList>
    </citation>
    <scope>NUCLEOTIDE SEQUENCE [LARGE SCALE GENOMIC DNA]</scope>
    <source>
        <strain evidence="10 11">DSM 16077</strain>
    </source>
</reference>
<dbReference type="InterPro" id="IPR012910">
    <property type="entry name" value="Plug_dom"/>
</dbReference>
<evidence type="ECO:0000259" key="9">
    <source>
        <dbReference type="Pfam" id="PF25183"/>
    </source>
</evidence>
<dbReference type="InterPro" id="IPR057601">
    <property type="entry name" value="Oar-like_b-barrel"/>
</dbReference>
<gene>
    <name evidence="10" type="ORF">SAMN04488568_102351</name>
</gene>
<dbReference type="Gene3D" id="2.170.130.10">
    <property type="entry name" value="TonB-dependent receptor, plug domain"/>
    <property type="match status" value="1"/>
</dbReference>
<dbReference type="STRING" id="144026.SAMN04488568_102351"/>
<dbReference type="Pfam" id="PF07715">
    <property type="entry name" value="Plug"/>
    <property type="match status" value="1"/>
</dbReference>
<dbReference type="Proteomes" id="UP000199759">
    <property type="component" value="Unassembled WGS sequence"/>
</dbReference>
<sequence>MTFMKKLSLSAATIALLAAAPAAVYAQETSSSLRGSVTDGAGNSVSGASVTILHTPSGSVSRTSTGVNGGFSSSGLRVGGPYNVTVTADGFQPRRVEGVFLALGESMSLNLEMSAASGTSDVVVVTASAIQAMNTAVGPNSTFTLQDLQETPAINRALADVVRQDPRIYIDESFNDSIQCAGANPRYNSLTVDGLGLNDGFGLNSNGYPTQRMPFSYDAIEQVSVELAPFDVEYGGFTACNINAVTKSGTNEFHGGVFYDYTSDAFQGDSLEGSSFTVPEYDQKRYGITFGGPIIQDRLFFFAAYERFEGIDIFDRGPEGSGAPTEITGFTQADYADILDIAQNVYGYNPGGVPGNAPVIDESILVRVDWNINDDHRFALTYNQSEGANRTESDGDNNEFEYENHLYNRGSDLTAYTAQLFSNWTDNFSTELRASYQEVDFTQASINGTDFGEVQIRVGGNTVYLGADDSRQSNELNYSTMTLKGVGHYQWNDHYFTFGAERLTYDIFNLFVQHTEGEWRFNSINDFRNGDVNRIYYGNARGTNNPADAGASFAYDINTVYAQDEWSGPNGLTVIAGLRYDWYTTDDVPNENANFIARNGYTNADSLDGRGLIQPRLAFTWDARRDLTVRGGFGLYSGGNPNVWVSNNFANDGLTAVQLTNFGPQNLLTGTETYVADEGGTGRPIFGVPQSMYDSVASGAANSSVNAIDPDFEIPAEWKAALGFTYDGDLPFLGEGYTVMGDLLYSQSRDAAGIVDATLEQVDTAPDGRPIYRSIDRSDPDCVVPTAAACSSRNFNQDFILTNFDGGESLVLSLAVSREYENLGLSWTAAYAYTQSEDANPMTSSVAFSNYAGVAVSDPNNPQAATSNYEIPHRFTGRVSWEHDFFDDLTTRATLFGQVSQSRGYSFAFDNDDGDIFGDFADRRHLLYVPTDASDPLVRFAPGFDTAAFFAYADANGLARGAIDERNSHEGSWWTKLDLRVEQEFPAFAPGHRAAGYLVIENLGNLISDEWGILTQASYPQIRSIVDADYDAGTNQYVFESFNAQTPESRVSSASTWQVLFGVKYDF</sequence>
<evidence type="ECO:0000256" key="1">
    <source>
        <dbReference type="ARBA" id="ARBA00004571"/>
    </source>
</evidence>
<keyword evidence="2" id="KW-0813">Transport</keyword>
<feature type="domain" description="TonB-dependent transporter Oar-like beta-barrel" evidence="9">
    <location>
        <begin position="245"/>
        <end position="308"/>
    </location>
</feature>
<dbReference type="Gene3D" id="2.40.170.20">
    <property type="entry name" value="TonB-dependent receptor, beta-barrel domain"/>
    <property type="match status" value="1"/>
</dbReference>
<evidence type="ECO:0000259" key="8">
    <source>
        <dbReference type="Pfam" id="PF07715"/>
    </source>
</evidence>
<evidence type="ECO:0000256" key="3">
    <source>
        <dbReference type="ARBA" id="ARBA00022452"/>
    </source>
</evidence>
<dbReference type="InterPro" id="IPR036942">
    <property type="entry name" value="Beta-barrel_TonB_sf"/>
</dbReference>
<proteinExistence type="predicted"/>
<dbReference type="InterPro" id="IPR039426">
    <property type="entry name" value="TonB-dep_rcpt-like"/>
</dbReference>
<evidence type="ECO:0000256" key="5">
    <source>
        <dbReference type="ARBA" id="ARBA00023136"/>
    </source>
</evidence>
<comment type="subcellular location">
    <subcellularLocation>
        <location evidence="1">Cell outer membrane</location>
        <topology evidence="1">Multi-pass membrane protein</topology>
    </subcellularLocation>
</comment>
<feature type="domain" description="TonB-dependent transporter Oar-like beta-barrel" evidence="9">
    <location>
        <begin position="362"/>
        <end position="987"/>
    </location>
</feature>
<dbReference type="SUPFAM" id="SSF56935">
    <property type="entry name" value="Porins"/>
    <property type="match status" value="1"/>
</dbReference>
<dbReference type="InterPro" id="IPR037066">
    <property type="entry name" value="Plug_dom_sf"/>
</dbReference>
<organism evidence="10 11">
    <name type="scientific">Maricaulis salignorans</name>
    <dbReference type="NCBI Taxonomy" id="144026"/>
    <lineage>
        <taxon>Bacteria</taxon>
        <taxon>Pseudomonadati</taxon>
        <taxon>Pseudomonadota</taxon>
        <taxon>Alphaproteobacteria</taxon>
        <taxon>Maricaulales</taxon>
        <taxon>Maricaulaceae</taxon>
        <taxon>Maricaulis</taxon>
    </lineage>
</organism>
<keyword evidence="5" id="KW-0472">Membrane</keyword>
<feature type="signal peptide" evidence="7">
    <location>
        <begin position="1"/>
        <end position="26"/>
    </location>
</feature>
<dbReference type="Gene3D" id="2.60.40.1120">
    <property type="entry name" value="Carboxypeptidase-like, regulatory domain"/>
    <property type="match status" value="1"/>
</dbReference>
<keyword evidence="10" id="KW-0675">Receptor</keyword>
<dbReference type="GO" id="GO:0015344">
    <property type="term" value="F:siderophore uptake transmembrane transporter activity"/>
    <property type="evidence" value="ECO:0007669"/>
    <property type="project" value="TreeGrafter"/>
</dbReference>
<feature type="domain" description="TonB-dependent receptor plug" evidence="8">
    <location>
        <begin position="138"/>
        <end position="236"/>
    </location>
</feature>
<dbReference type="GO" id="GO:0044718">
    <property type="term" value="P:siderophore transmembrane transport"/>
    <property type="evidence" value="ECO:0007669"/>
    <property type="project" value="TreeGrafter"/>
</dbReference>
<dbReference type="AlphaFoldDB" id="A0A1G9NI53"/>
<keyword evidence="7" id="KW-0732">Signal</keyword>
<dbReference type="Pfam" id="PF25183">
    <property type="entry name" value="OMP_b-brl_4"/>
    <property type="match status" value="2"/>
</dbReference>
<evidence type="ECO:0000313" key="10">
    <source>
        <dbReference type="EMBL" id="SDL86040.1"/>
    </source>
</evidence>
<evidence type="ECO:0000256" key="7">
    <source>
        <dbReference type="SAM" id="SignalP"/>
    </source>
</evidence>
<evidence type="ECO:0000256" key="2">
    <source>
        <dbReference type="ARBA" id="ARBA00022448"/>
    </source>
</evidence>
<dbReference type="PANTHER" id="PTHR30069">
    <property type="entry name" value="TONB-DEPENDENT OUTER MEMBRANE RECEPTOR"/>
    <property type="match status" value="1"/>
</dbReference>
<dbReference type="SUPFAM" id="SSF49464">
    <property type="entry name" value="Carboxypeptidase regulatory domain-like"/>
    <property type="match status" value="1"/>
</dbReference>
<feature type="chain" id="PRO_5011655619" evidence="7">
    <location>
        <begin position="27"/>
        <end position="1067"/>
    </location>
</feature>
<dbReference type="Pfam" id="PF13620">
    <property type="entry name" value="CarboxypepD_reg"/>
    <property type="match status" value="1"/>
</dbReference>
<dbReference type="PANTHER" id="PTHR30069:SF46">
    <property type="entry name" value="OAR PROTEIN"/>
    <property type="match status" value="1"/>
</dbReference>
<protein>
    <submittedName>
        <fullName evidence="10">TonB-dependent Receptor Plug Domain</fullName>
    </submittedName>
</protein>
<keyword evidence="4" id="KW-0812">Transmembrane</keyword>
<keyword evidence="6" id="KW-0998">Cell outer membrane</keyword>
<evidence type="ECO:0000256" key="6">
    <source>
        <dbReference type="ARBA" id="ARBA00023237"/>
    </source>
</evidence>
<evidence type="ECO:0000313" key="11">
    <source>
        <dbReference type="Proteomes" id="UP000199759"/>
    </source>
</evidence>
<dbReference type="InterPro" id="IPR008969">
    <property type="entry name" value="CarboxyPept-like_regulatory"/>
</dbReference>
<name>A0A1G9NI53_9PROT</name>
<keyword evidence="3" id="KW-1134">Transmembrane beta strand</keyword>
<dbReference type="OrthoDB" id="9768147at2"/>
<dbReference type="GO" id="GO:0009279">
    <property type="term" value="C:cell outer membrane"/>
    <property type="evidence" value="ECO:0007669"/>
    <property type="project" value="UniProtKB-SubCell"/>
</dbReference>
<accession>A0A1G9NI53</accession>